<organism evidence="2 3">
    <name type="scientific">Nitrospira defluvii</name>
    <dbReference type="NCBI Taxonomy" id="330214"/>
    <lineage>
        <taxon>Bacteria</taxon>
        <taxon>Pseudomonadati</taxon>
        <taxon>Nitrospirota</taxon>
        <taxon>Nitrospiria</taxon>
        <taxon>Nitrospirales</taxon>
        <taxon>Nitrospiraceae</taxon>
        <taxon>Nitrospira</taxon>
    </lineage>
</organism>
<protein>
    <submittedName>
        <fullName evidence="2">Uncharacterized protein</fullName>
    </submittedName>
</protein>
<accession>D8PIS4</accession>
<feature type="region of interest" description="Disordered" evidence="1">
    <location>
        <begin position="1"/>
        <end position="25"/>
    </location>
</feature>
<keyword evidence="3" id="KW-1185">Reference proteome</keyword>
<dbReference type="EMBL" id="FP929003">
    <property type="protein sequence ID" value="CBK43161.1"/>
    <property type="molecule type" value="Genomic_DNA"/>
</dbReference>
<dbReference type="Proteomes" id="UP000001660">
    <property type="component" value="Chromosome"/>
</dbReference>
<sequence length="59" mass="6664">MTCGTLDRLQSGNMSRGPKPGVGSRDFAPLFHDVHLHPQITPPRRYNPRVWCWAFVSDG</sequence>
<proteinExistence type="predicted"/>
<name>D8PIS4_9BACT</name>
<evidence type="ECO:0000313" key="3">
    <source>
        <dbReference type="Proteomes" id="UP000001660"/>
    </source>
</evidence>
<dbReference type="KEGG" id="nde:NIDE3476"/>
<reference evidence="2 3" key="1">
    <citation type="journal article" date="2010" name="Proc. Natl. Acad. Sci. U.S.A.">
        <title>A Nitrospira metagenome illuminates the physiology and evolution of globally important nitrite-oxidizing bacteria.</title>
        <authorList>
            <person name="Lucker S."/>
            <person name="Wagner M."/>
            <person name="Maixner F."/>
            <person name="Pelletier E."/>
            <person name="Koch H."/>
            <person name="Vacherie B."/>
            <person name="Rattei T."/>
            <person name="Sinninghe Damste J."/>
            <person name="Spieck E."/>
            <person name="Le Paslier D."/>
            <person name="Daims H."/>
        </authorList>
    </citation>
    <scope>NUCLEOTIDE SEQUENCE [LARGE SCALE GENOMIC DNA]</scope>
</reference>
<gene>
    <name evidence="2" type="ORF">NIDE3476</name>
</gene>
<dbReference type="AlphaFoldDB" id="D8PIS4"/>
<dbReference type="STRING" id="330214.NIDE3476"/>
<dbReference type="HOGENOM" id="CLU_2951722_0_0_0"/>
<evidence type="ECO:0000256" key="1">
    <source>
        <dbReference type="SAM" id="MobiDB-lite"/>
    </source>
</evidence>
<evidence type="ECO:0000313" key="2">
    <source>
        <dbReference type="EMBL" id="CBK43161.1"/>
    </source>
</evidence>